<dbReference type="AlphaFoldDB" id="A0A375G1V0"/>
<comment type="similarity">
    <text evidence="8">Belongs to the binding-protein-dependent transport system permease family. LivHM subfamily.</text>
</comment>
<dbReference type="EMBL" id="CP069812">
    <property type="protein sequence ID" value="QRQ95494.1"/>
    <property type="molecule type" value="Genomic_DNA"/>
</dbReference>
<sequence>MDIVSFLIQCLNSVQYGLLLFLVASGLTLIFGIMGVINLAHGSFYMLGAYLAFTLAGLTGNLFIAIPLGIVLAVVFGYVLEWAFFSYLYERDHLQQVLMTYGLILVFEELRSILVGDDVHGVQVPALLDGALPIGNDMTYPVYRLFISAVCLAVAAAMYYVIRRTRLGMMIRAGATNREMVQSLGINITVLYRFVFALGVALAVLAGMISAPVSSVYPGMGGQVLIVCFVVVVIGGIGSVKGALVASLLLGFVDTFGKVFWQEAAGVLIYLLMAVILLWKPQGLFKAG</sequence>
<reference evidence="12 17" key="4">
    <citation type="submission" date="2021-02" db="EMBL/GenBank/DDBJ databases">
        <title>Complete Genome Sequence of Cupriavidus oxalaticus Strain Ox1, a Soil Oxalate-Degrading Species.</title>
        <authorList>
            <person name="Palmieri F."/>
            <person name="Udriet P."/>
            <person name="Deuasquier M."/>
            <person name="Beaudoing E."/>
            <person name="Johnson S.L."/>
            <person name="Davenport K.W."/>
            <person name="Chain P.S."/>
            <person name="Bindschedler S."/>
            <person name="Junier P."/>
        </authorList>
    </citation>
    <scope>NUCLEOTIDE SEQUENCE [LARGE SCALE GENOMIC DNA]</scope>
    <source>
        <strain evidence="12 17">Ox1</strain>
    </source>
</reference>
<proteinExistence type="inferred from homology"/>
<name>A0A375G1V0_9BURK</name>
<evidence type="ECO:0000313" key="14">
    <source>
        <dbReference type="Proteomes" id="UP000256862"/>
    </source>
</evidence>
<reference evidence="11 16" key="2">
    <citation type="submission" date="2018-09" db="EMBL/GenBank/DDBJ databases">
        <title>Complete genome sequence of Cupriavidus oxalaticus T2, a bacterium capable of phenol tolerance and degradation.</title>
        <authorList>
            <person name="Yan J."/>
        </authorList>
    </citation>
    <scope>NUCLEOTIDE SEQUENCE [LARGE SCALE GENOMIC DNA]</scope>
    <source>
        <strain evidence="11 16">T2</strain>
    </source>
</reference>
<dbReference type="RefSeq" id="WP_063238635.1">
    <property type="nucleotide sequence ID" value="NZ_CP032519.1"/>
</dbReference>
<evidence type="ECO:0000313" key="15">
    <source>
        <dbReference type="Proteomes" id="UP000295294"/>
    </source>
</evidence>
<comment type="subcellular location">
    <subcellularLocation>
        <location evidence="1">Cell membrane</location>
        <topology evidence="1">Multi-pass membrane protein</topology>
    </subcellularLocation>
</comment>
<evidence type="ECO:0000256" key="1">
    <source>
        <dbReference type="ARBA" id="ARBA00004651"/>
    </source>
</evidence>
<dbReference type="OrthoDB" id="9807115at2"/>
<organism evidence="11 16">
    <name type="scientific">Cupriavidus oxalaticus</name>
    <dbReference type="NCBI Taxonomy" id="96344"/>
    <lineage>
        <taxon>Bacteria</taxon>
        <taxon>Pseudomonadati</taxon>
        <taxon>Pseudomonadota</taxon>
        <taxon>Betaproteobacteria</taxon>
        <taxon>Burkholderiales</taxon>
        <taxon>Burkholderiaceae</taxon>
        <taxon>Cupriavidus</taxon>
    </lineage>
</organism>
<feature type="transmembrane region" description="Helical" evidence="9">
    <location>
        <begin position="16"/>
        <end position="40"/>
    </location>
</feature>
<dbReference type="GO" id="GO:0006865">
    <property type="term" value="P:amino acid transport"/>
    <property type="evidence" value="ECO:0007669"/>
    <property type="project" value="UniProtKB-KW"/>
</dbReference>
<dbReference type="KEGG" id="cox:E0W60_17025"/>
<dbReference type="Proteomes" id="UP000623307">
    <property type="component" value="Chromosome 2"/>
</dbReference>
<keyword evidence="17" id="KW-1185">Reference proteome</keyword>
<evidence type="ECO:0000256" key="7">
    <source>
        <dbReference type="ARBA" id="ARBA00023136"/>
    </source>
</evidence>
<keyword evidence="4 9" id="KW-0812">Transmembrane</keyword>
<evidence type="ECO:0000313" key="10">
    <source>
        <dbReference type="EMBL" id="QBY52859.1"/>
    </source>
</evidence>
<evidence type="ECO:0000256" key="2">
    <source>
        <dbReference type="ARBA" id="ARBA00022448"/>
    </source>
</evidence>
<dbReference type="PANTHER" id="PTHR11795:SF442">
    <property type="entry name" value="ABC TRANSPORTER ATP-BINDING PROTEIN"/>
    <property type="match status" value="1"/>
</dbReference>
<evidence type="ECO:0000256" key="6">
    <source>
        <dbReference type="ARBA" id="ARBA00022989"/>
    </source>
</evidence>
<dbReference type="Pfam" id="PF02653">
    <property type="entry name" value="BPD_transp_2"/>
    <property type="match status" value="1"/>
</dbReference>
<dbReference type="PANTHER" id="PTHR11795">
    <property type="entry name" value="BRANCHED-CHAIN AMINO ACID TRANSPORT SYSTEM PERMEASE PROTEIN LIVH"/>
    <property type="match status" value="1"/>
</dbReference>
<dbReference type="GO" id="GO:0005886">
    <property type="term" value="C:plasma membrane"/>
    <property type="evidence" value="ECO:0007669"/>
    <property type="project" value="UniProtKB-SubCell"/>
</dbReference>
<evidence type="ECO:0000313" key="13">
    <source>
        <dbReference type="EMBL" id="SPC12018.1"/>
    </source>
</evidence>
<dbReference type="Proteomes" id="UP000325743">
    <property type="component" value="Chromosome 2"/>
</dbReference>
<feature type="transmembrane region" description="Helical" evidence="9">
    <location>
        <begin position="224"/>
        <end position="252"/>
    </location>
</feature>
<keyword evidence="7 9" id="KW-0472">Membrane</keyword>
<dbReference type="Proteomes" id="UP000256862">
    <property type="component" value="Chromosome CO2235"/>
</dbReference>
<evidence type="ECO:0000313" key="12">
    <source>
        <dbReference type="EMBL" id="QRQ95494.1"/>
    </source>
</evidence>
<accession>A0A375G1V0</accession>
<feature type="transmembrane region" description="Helical" evidence="9">
    <location>
        <begin position="142"/>
        <end position="162"/>
    </location>
</feature>
<dbReference type="InterPro" id="IPR001851">
    <property type="entry name" value="ABC_transp_permease"/>
</dbReference>
<evidence type="ECO:0000256" key="8">
    <source>
        <dbReference type="ARBA" id="ARBA00037998"/>
    </source>
</evidence>
<evidence type="ECO:0000256" key="4">
    <source>
        <dbReference type="ARBA" id="ARBA00022692"/>
    </source>
</evidence>
<keyword evidence="5" id="KW-0029">Amino-acid transport</keyword>
<keyword evidence="6 9" id="KW-1133">Transmembrane helix</keyword>
<feature type="transmembrane region" description="Helical" evidence="9">
    <location>
        <begin position="190"/>
        <end position="212"/>
    </location>
</feature>
<evidence type="ECO:0000256" key="9">
    <source>
        <dbReference type="SAM" id="Phobius"/>
    </source>
</evidence>
<evidence type="ECO:0000313" key="17">
    <source>
        <dbReference type="Proteomes" id="UP000623307"/>
    </source>
</evidence>
<dbReference type="GeneID" id="303491603"/>
<keyword evidence="3" id="KW-1003">Cell membrane</keyword>
<feature type="transmembrane region" description="Helical" evidence="9">
    <location>
        <begin position="259"/>
        <end position="279"/>
    </location>
</feature>
<dbReference type="CDD" id="cd06582">
    <property type="entry name" value="TM_PBP1_LivH_like"/>
    <property type="match status" value="1"/>
</dbReference>
<reference evidence="10 15" key="3">
    <citation type="submission" date="2019-03" db="EMBL/GenBank/DDBJ databases">
        <title>Efficiently degradation of phenoxyalkanoic acid herbicides by Cupriavidus oxalaticus strain X32.</title>
        <authorList>
            <person name="Sheng X."/>
        </authorList>
    </citation>
    <scope>NUCLEOTIDE SEQUENCE [LARGE SCALE GENOMIC DNA]</scope>
    <source>
        <strain evidence="10 15">X32</strain>
    </source>
</reference>
<evidence type="ECO:0000313" key="11">
    <source>
        <dbReference type="EMBL" id="QEZ46354.1"/>
    </source>
</evidence>
<feature type="transmembrane region" description="Helical" evidence="9">
    <location>
        <begin position="47"/>
        <end position="80"/>
    </location>
</feature>
<dbReference type="EMBL" id="CP038635">
    <property type="protein sequence ID" value="QBY52859.1"/>
    <property type="molecule type" value="Genomic_DNA"/>
</dbReference>
<evidence type="ECO:0000256" key="3">
    <source>
        <dbReference type="ARBA" id="ARBA00022475"/>
    </source>
</evidence>
<dbReference type="EMBL" id="CP032519">
    <property type="protein sequence ID" value="QEZ46354.1"/>
    <property type="molecule type" value="Genomic_DNA"/>
</dbReference>
<protein>
    <submittedName>
        <fullName evidence="11 13">ABC transporter permease</fullName>
    </submittedName>
</protein>
<evidence type="ECO:0000256" key="5">
    <source>
        <dbReference type="ARBA" id="ARBA00022970"/>
    </source>
</evidence>
<dbReference type="GO" id="GO:0022857">
    <property type="term" value="F:transmembrane transporter activity"/>
    <property type="evidence" value="ECO:0007669"/>
    <property type="project" value="InterPro"/>
</dbReference>
<dbReference type="Proteomes" id="UP000295294">
    <property type="component" value="Chromosome 2"/>
</dbReference>
<dbReference type="EMBL" id="OGUS01000110">
    <property type="protein sequence ID" value="SPC12018.1"/>
    <property type="molecule type" value="Genomic_DNA"/>
</dbReference>
<keyword evidence="2" id="KW-0813">Transport</keyword>
<gene>
    <name evidence="13" type="ORF">CO2235_100038</name>
    <name evidence="11" type="ORF">D2917_19015</name>
    <name evidence="10" type="ORF">E0W60_17025</name>
    <name evidence="12" type="ORF">JTE92_18790</name>
</gene>
<dbReference type="STRING" id="1349762.GCA_001592245_02228"/>
<dbReference type="InterPro" id="IPR052157">
    <property type="entry name" value="BCAA_transport_permease"/>
</dbReference>
<reference evidence="13 14" key="1">
    <citation type="submission" date="2018-01" db="EMBL/GenBank/DDBJ databases">
        <authorList>
            <person name="Clerissi C."/>
        </authorList>
    </citation>
    <scope>NUCLEOTIDE SEQUENCE [LARGE SCALE GENOMIC DNA]</scope>
    <source>
        <strain evidence="13">Cupriavidus oxalaticus LMG 2235</strain>
    </source>
</reference>
<evidence type="ECO:0000313" key="16">
    <source>
        <dbReference type="Proteomes" id="UP000325743"/>
    </source>
</evidence>